<protein>
    <submittedName>
        <fullName evidence="2">Uncharacterized protein</fullName>
    </submittedName>
</protein>
<dbReference type="Proteomes" id="UP000252884">
    <property type="component" value="Unassembled WGS sequence"/>
</dbReference>
<proteinExistence type="predicted"/>
<dbReference type="AlphaFoldDB" id="A0A368X980"/>
<evidence type="ECO:0000313" key="2">
    <source>
        <dbReference type="EMBL" id="RCW64511.1"/>
    </source>
</evidence>
<organism evidence="2 3">
    <name type="scientific">Pseudorhodoferax soli</name>
    <dbReference type="NCBI Taxonomy" id="545864"/>
    <lineage>
        <taxon>Bacteria</taxon>
        <taxon>Pseudomonadati</taxon>
        <taxon>Pseudomonadota</taxon>
        <taxon>Betaproteobacteria</taxon>
        <taxon>Burkholderiales</taxon>
        <taxon>Comamonadaceae</taxon>
    </lineage>
</organism>
<comment type="caution">
    <text evidence="2">The sequence shown here is derived from an EMBL/GenBank/DDBJ whole genome shotgun (WGS) entry which is preliminary data.</text>
</comment>
<keyword evidence="3" id="KW-1185">Reference proteome</keyword>
<evidence type="ECO:0000313" key="3">
    <source>
        <dbReference type="Proteomes" id="UP000252884"/>
    </source>
</evidence>
<gene>
    <name evidence="2" type="ORF">DES41_115135</name>
</gene>
<reference evidence="2 3" key="1">
    <citation type="submission" date="2018-07" db="EMBL/GenBank/DDBJ databases">
        <title>Genomic Encyclopedia of Type Strains, Phase IV (KMG-IV): sequencing the most valuable type-strain genomes for metagenomic binning, comparative biology and taxonomic classification.</title>
        <authorList>
            <person name="Goeker M."/>
        </authorList>
    </citation>
    <scope>NUCLEOTIDE SEQUENCE [LARGE SCALE GENOMIC DNA]</scope>
    <source>
        <strain evidence="2 3">DSM 21634</strain>
    </source>
</reference>
<accession>A0A368X980</accession>
<evidence type="ECO:0000256" key="1">
    <source>
        <dbReference type="SAM" id="Coils"/>
    </source>
</evidence>
<dbReference type="EMBL" id="QPJK01000015">
    <property type="protein sequence ID" value="RCW64511.1"/>
    <property type="molecule type" value="Genomic_DNA"/>
</dbReference>
<name>A0A368X980_9BURK</name>
<keyword evidence="1" id="KW-0175">Coiled coil</keyword>
<feature type="coiled-coil region" evidence="1">
    <location>
        <begin position="197"/>
        <end position="238"/>
    </location>
</feature>
<sequence>MFKDGGVCRAPIHDMLRTLLQMPQDEFEVLRFAAAITVQGKSPELFLEMRYLLLMICVEMLDGQRQLGGEATARMLGVDRPVADLLNGMRNQLVHAHSGGGYRNAFTAWVRENQGVLPAMPETWAHTIDTEACDVHFDRLYFQLCERIDAYWCGRLGVRDPRSCRRAFPYSTLGDLPPAVAPAPDVVRATAGEDRHVAELEAALRSREAKIAQLEDALSRQGRAIAEKRENIKALQAAMRRNGIEIPGAPHAADP</sequence>